<proteinExistence type="predicted"/>
<comment type="caution">
    <text evidence="2">The sequence shown here is derived from an EMBL/GenBank/DDBJ whole genome shotgun (WGS) entry which is preliminary data.</text>
</comment>
<protein>
    <submittedName>
        <fullName evidence="2">Uncharacterized protein</fullName>
    </submittedName>
</protein>
<name>A0A3M7S5U3_BRAPC</name>
<feature type="signal peptide" evidence="1">
    <location>
        <begin position="1"/>
        <end position="20"/>
    </location>
</feature>
<dbReference type="AlphaFoldDB" id="A0A3M7S5U3"/>
<organism evidence="2 3">
    <name type="scientific">Brachionus plicatilis</name>
    <name type="common">Marine rotifer</name>
    <name type="synonym">Brachionus muelleri</name>
    <dbReference type="NCBI Taxonomy" id="10195"/>
    <lineage>
        <taxon>Eukaryota</taxon>
        <taxon>Metazoa</taxon>
        <taxon>Spiralia</taxon>
        <taxon>Gnathifera</taxon>
        <taxon>Rotifera</taxon>
        <taxon>Eurotatoria</taxon>
        <taxon>Monogononta</taxon>
        <taxon>Pseudotrocha</taxon>
        <taxon>Ploima</taxon>
        <taxon>Brachionidae</taxon>
        <taxon>Brachionus</taxon>
    </lineage>
</organism>
<keyword evidence="1" id="KW-0732">Signal</keyword>
<evidence type="ECO:0000313" key="2">
    <source>
        <dbReference type="EMBL" id="RNA31017.1"/>
    </source>
</evidence>
<dbReference type="Proteomes" id="UP000276133">
    <property type="component" value="Unassembled WGS sequence"/>
</dbReference>
<gene>
    <name evidence="2" type="ORF">BpHYR1_036129</name>
</gene>
<accession>A0A3M7S5U3</accession>
<evidence type="ECO:0000313" key="3">
    <source>
        <dbReference type="Proteomes" id="UP000276133"/>
    </source>
</evidence>
<sequence length="72" mass="8603">MGIRIQYLLLKFILCQKLFCFLEKSYIKNTPSSIINWTFKWNFSKSYAKEMIKGPRGFFSLNKSCLIQKQIK</sequence>
<dbReference type="EMBL" id="REGN01002004">
    <property type="protein sequence ID" value="RNA31017.1"/>
    <property type="molecule type" value="Genomic_DNA"/>
</dbReference>
<keyword evidence="3" id="KW-1185">Reference proteome</keyword>
<evidence type="ECO:0000256" key="1">
    <source>
        <dbReference type="SAM" id="SignalP"/>
    </source>
</evidence>
<reference evidence="2 3" key="1">
    <citation type="journal article" date="2018" name="Sci. Rep.">
        <title>Genomic signatures of local adaptation to the degree of environmental predictability in rotifers.</title>
        <authorList>
            <person name="Franch-Gras L."/>
            <person name="Hahn C."/>
            <person name="Garcia-Roger E.M."/>
            <person name="Carmona M.J."/>
            <person name="Serra M."/>
            <person name="Gomez A."/>
        </authorList>
    </citation>
    <scope>NUCLEOTIDE SEQUENCE [LARGE SCALE GENOMIC DNA]</scope>
    <source>
        <strain evidence="2">HYR1</strain>
    </source>
</reference>
<feature type="chain" id="PRO_5018208275" evidence="1">
    <location>
        <begin position="21"/>
        <end position="72"/>
    </location>
</feature>